<accession>A0A5E7EAU3</accession>
<gene>
    <name evidence="2" type="ORF">PS718_04436</name>
</gene>
<evidence type="ECO:0008006" key="4">
    <source>
        <dbReference type="Google" id="ProtNLM"/>
    </source>
</evidence>
<sequence length="127" mass="14362">MPFSDIVAVSGLLLTLTTFMFNLAWPKLNEALALDEHQTGPQNKKRSREKVKNAVYWRALPLTGAFVALFYVNLPAAVGIIRSSSVDLWDFDVDRTLYVLVVGALLAFALINTVLTLKLIWKWRNLR</sequence>
<evidence type="ECO:0000256" key="1">
    <source>
        <dbReference type="SAM" id="Phobius"/>
    </source>
</evidence>
<dbReference type="EMBL" id="CABVHX010000024">
    <property type="protein sequence ID" value="VVO23884.1"/>
    <property type="molecule type" value="Genomic_DNA"/>
</dbReference>
<keyword evidence="1" id="KW-1133">Transmembrane helix</keyword>
<dbReference type="RefSeq" id="WP_150604636.1">
    <property type="nucleotide sequence ID" value="NZ_CABVHX010000024.1"/>
</dbReference>
<proteinExistence type="predicted"/>
<keyword evidence="1" id="KW-0472">Membrane</keyword>
<evidence type="ECO:0000313" key="3">
    <source>
        <dbReference type="Proteomes" id="UP000325375"/>
    </source>
</evidence>
<organism evidence="2 3">
    <name type="scientific">Pseudomonas fluorescens</name>
    <dbReference type="NCBI Taxonomy" id="294"/>
    <lineage>
        <taxon>Bacteria</taxon>
        <taxon>Pseudomonadati</taxon>
        <taxon>Pseudomonadota</taxon>
        <taxon>Gammaproteobacteria</taxon>
        <taxon>Pseudomonadales</taxon>
        <taxon>Pseudomonadaceae</taxon>
        <taxon>Pseudomonas</taxon>
    </lineage>
</organism>
<evidence type="ECO:0000313" key="2">
    <source>
        <dbReference type="EMBL" id="VVO23884.1"/>
    </source>
</evidence>
<feature type="transmembrane region" description="Helical" evidence="1">
    <location>
        <begin position="6"/>
        <end position="25"/>
    </location>
</feature>
<dbReference type="Proteomes" id="UP000325375">
    <property type="component" value="Unassembled WGS sequence"/>
</dbReference>
<feature type="transmembrane region" description="Helical" evidence="1">
    <location>
        <begin position="97"/>
        <end position="121"/>
    </location>
</feature>
<name>A0A5E7EAU3_PSEFL</name>
<feature type="transmembrane region" description="Helical" evidence="1">
    <location>
        <begin position="55"/>
        <end position="77"/>
    </location>
</feature>
<keyword evidence="1" id="KW-0812">Transmembrane</keyword>
<reference evidence="2 3" key="1">
    <citation type="submission" date="2019-09" db="EMBL/GenBank/DDBJ databases">
        <authorList>
            <person name="Chandra G."/>
            <person name="Truman W A."/>
        </authorList>
    </citation>
    <scope>NUCLEOTIDE SEQUENCE [LARGE SCALE GENOMIC DNA]</scope>
    <source>
        <strain evidence="2">PS718</strain>
    </source>
</reference>
<dbReference type="AlphaFoldDB" id="A0A5E7EAU3"/>
<protein>
    <recommendedName>
        <fullName evidence="4">Transmembrane protein</fullName>
    </recommendedName>
</protein>